<proteinExistence type="predicted"/>
<sequence>MARSFRAATPIRRFLYLLIDDDHRAHTLRKIDTTPFFAAGVYPQHGSVSPAAMRPTLLPPPVARFESPPGDCFAQFFPLGRGVEKIVGINEHRYTMICDTRTMAVRAGPDLRHDKRLHQPPSWAEVGDRRPPTDDREPRIISFADCGASSGGVIRVSTRLGGTYAFDTARGSWRREGDWTLPFEGRAQYVADYGLWFGFSNSDRGGFGLRAANFEGGRPVQRHLWPDVDGIADHADEWYTGDDYLSYLGAGRFCVTRFLTSTKDFLHIAVVTALEATLAAGSEELHMVRKASRCYHFSKVF</sequence>
<protein>
    <submittedName>
        <fullName evidence="2">Uncharacterized protein</fullName>
    </submittedName>
</protein>
<dbReference type="PANTHER" id="PTHR33085:SF83">
    <property type="entry name" value="DUF1618 DOMAIN-CONTAINING PROTEIN"/>
    <property type="match status" value="1"/>
</dbReference>
<feature type="compositionally biased region" description="Basic and acidic residues" evidence="1">
    <location>
        <begin position="126"/>
        <end position="135"/>
    </location>
</feature>
<comment type="caution">
    <text evidence="2">The sequence shown here is derived from an EMBL/GenBank/DDBJ whole genome shotgun (WGS) entry which is preliminary data.</text>
</comment>
<dbReference type="Pfam" id="PF07893">
    <property type="entry name" value="DUF1668"/>
    <property type="match status" value="2"/>
</dbReference>
<evidence type="ECO:0000256" key="1">
    <source>
        <dbReference type="SAM" id="MobiDB-lite"/>
    </source>
</evidence>
<dbReference type="EMBL" id="PQIB02000005">
    <property type="protein sequence ID" value="RLN18641.1"/>
    <property type="molecule type" value="Genomic_DNA"/>
</dbReference>
<reference evidence="3" key="1">
    <citation type="journal article" date="2019" name="Nat. Commun.">
        <title>The genome of broomcorn millet.</title>
        <authorList>
            <person name="Zou C."/>
            <person name="Miki D."/>
            <person name="Li D."/>
            <person name="Tang Q."/>
            <person name="Xiao L."/>
            <person name="Rajput S."/>
            <person name="Deng P."/>
            <person name="Jia W."/>
            <person name="Huang R."/>
            <person name="Zhang M."/>
            <person name="Sun Y."/>
            <person name="Hu J."/>
            <person name="Fu X."/>
            <person name="Schnable P.S."/>
            <person name="Li F."/>
            <person name="Zhang H."/>
            <person name="Feng B."/>
            <person name="Zhu X."/>
            <person name="Liu R."/>
            <person name="Schnable J.C."/>
            <person name="Zhu J.-K."/>
            <person name="Zhang H."/>
        </authorList>
    </citation>
    <scope>NUCLEOTIDE SEQUENCE [LARGE SCALE GENOMIC DNA]</scope>
</reference>
<dbReference type="AlphaFoldDB" id="A0A3L6SCG4"/>
<evidence type="ECO:0000313" key="2">
    <source>
        <dbReference type="EMBL" id="RLN18641.1"/>
    </source>
</evidence>
<organism evidence="2 3">
    <name type="scientific">Panicum miliaceum</name>
    <name type="common">Proso millet</name>
    <name type="synonym">Broomcorn millet</name>
    <dbReference type="NCBI Taxonomy" id="4540"/>
    <lineage>
        <taxon>Eukaryota</taxon>
        <taxon>Viridiplantae</taxon>
        <taxon>Streptophyta</taxon>
        <taxon>Embryophyta</taxon>
        <taxon>Tracheophyta</taxon>
        <taxon>Spermatophyta</taxon>
        <taxon>Magnoliopsida</taxon>
        <taxon>Liliopsida</taxon>
        <taxon>Poales</taxon>
        <taxon>Poaceae</taxon>
        <taxon>PACMAD clade</taxon>
        <taxon>Panicoideae</taxon>
        <taxon>Panicodae</taxon>
        <taxon>Paniceae</taxon>
        <taxon>Panicinae</taxon>
        <taxon>Panicum</taxon>
        <taxon>Panicum sect. Panicum</taxon>
    </lineage>
</organism>
<accession>A0A3L6SCG4</accession>
<evidence type="ECO:0000313" key="3">
    <source>
        <dbReference type="Proteomes" id="UP000275267"/>
    </source>
</evidence>
<keyword evidence="3" id="KW-1185">Reference proteome</keyword>
<dbReference type="InterPro" id="IPR012871">
    <property type="entry name" value="DUF1668_ORYSA"/>
</dbReference>
<feature type="region of interest" description="Disordered" evidence="1">
    <location>
        <begin position="114"/>
        <end position="135"/>
    </location>
</feature>
<dbReference type="PANTHER" id="PTHR33085">
    <property type="entry name" value="OS12G0113100 PROTEIN-RELATED"/>
    <property type="match status" value="1"/>
</dbReference>
<gene>
    <name evidence="2" type="ORF">C2845_PM02G45200</name>
</gene>
<dbReference type="Proteomes" id="UP000275267">
    <property type="component" value="Unassembled WGS sequence"/>
</dbReference>
<dbReference type="OrthoDB" id="679752at2759"/>
<name>A0A3L6SCG4_PANMI</name>